<dbReference type="OrthoDB" id="62956at2759"/>
<dbReference type="Pfam" id="PF01105">
    <property type="entry name" value="EMP24_GP25L"/>
    <property type="match status" value="1"/>
</dbReference>
<feature type="chain" id="PRO_5012842346" description="GOLD domain-containing protein" evidence="8">
    <location>
        <begin position="22"/>
        <end position="193"/>
    </location>
</feature>
<dbReference type="InterPro" id="IPR015720">
    <property type="entry name" value="Emp24-like"/>
</dbReference>
<feature type="domain" description="GOLD" evidence="9">
    <location>
        <begin position="12"/>
        <end position="187"/>
    </location>
</feature>
<dbReference type="GO" id="GO:0016020">
    <property type="term" value="C:membrane"/>
    <property type="evidence" value="ECO:0007669"/>
    <property type="project" value="UniProtKB-SubCell"/>
</dbReference>
<keyword evidence="3 7" id="KW-0812">Transmembrane</keyword>
<keyword evidence="4 8" id="KW-0732">Signal</keyword>
<proteinExistence type="inferred from homology"/>
<evidence type="ECO:0000256" key="1">
    <source>
        <dbReference type="ARBA" id="ARBA00004479"/>
    </source>
</evidence>
<name>A0A1R2D3W5_9CILI</name>
<organism evidence="10 11">
    <name type="scientific">Stentor coeruleus</name>
    <dbReference type="NCBI Taxonomy" id="5963"/>
    <lineage>
        <taxon>Eukaryota</taxon>
        <taxon>Sar</taxon>
        <taxon>Alveolata</taxon>
        <taxon>Ciliophora</taxon>
        <taxon>Postciliodesmatophora</taxon>
        <taxon>Heterotrichea</taxon>
        <taxon>Heterotrichida</taxon>
        <taxon>Stentoridae</taxon>
        <taxon>Stentor</taxon>
    </lineage>
</organism>
<evidence type="ECO:0000256" key="6">
    <source>
        <dbReference type="ARBA" id="ARBA00023136"/>
    </source>
</evidence>
<feature type="signal peptide" evidence="8">
    <location>
        <begin position="1"/>
        <end position="21"/>
    </location>
</feature>
<evidence type="ECO:0000313" key="10">
    <source>
        <dbReference type="EMBL" id="OMJ95954.1"/>
    </source>
</evidence>
<reference evidence="10 11" key="1">
    <citation type="submission" date="2016-11" db="EMBL/GenBank/DDBJ databases">
        <title>The macronuclear genome of Stentor coeruleus: a giant cell with tiny introns.</title>
        <authorList>
            <person name="Slabodnick M."/>
            <person name="Ruby J.G."/>
            <person name="Reiff S.B."/>
            <person name="Swart E.C."/>
            <person name="Gosai S."/>
            <person name="Prabakaran S."/>
            <person name="Witkowska E."/>
            <person name="Larue G.E."/>
            <person name="Fisher S."/>
            <person name="Freeman R.M."/>
            <person name="Gunawardena J."/>
            <person name="Chu W."/>
            <person name="Stover N.A."/>
            <person name="Gregory B.D."/>
            <person name="Nowacki M."/>
            <person name="Derisi J."/>
            <person name="Roy S.W."/>
            <person name="Marshall W.F."/>
            <person name="Sood P."/>
        </authorList>
    </citation>
    <scope>NUCLEOTIDE SEQUENCE [LARGE SCALE GENOMIC DNA]</scope>
    <source>
        <strain evidence="10">WM001</strain>
    </source>
</reference>
<evidence type="ECO:0000256" key="5">
    <source>
        <dbReference type="ARBA" id="ARBA00022989"/>
    </source>
</evidence>
<comment type="caution">
    <text evidence="10">The sequence shown here is derived from an EMBL/GenBank/DDBJ whole genome shotgun (WGS) entry which is preliminary data.</text>
</comment>
<comment type="subcellular location">
    <subcellularLocation>
        <location evidence="1">Membrane</location>
        <topology evidence="1">Single-pass type I membrane protein</topology>
    </subcellularLocation>
</comment>
<comment type="similarity">
    <text evidence="2">Belongs to the EMP24/GP25L family.</text>
</comment>
<dbReference type="AlphaFoldDB" id="A0A1R2D3W5"/>
<feature type="transmembrane region" description="Helical" evidence="7">
    <location>
        <begin position="159"/>
        <end position="182"/>
    </location>
</feature>
<keyword evidence="11" id="KW-1185">Reference proteome</keyword>
<keyword evidence="6 7" id="KW-0472">Membrane</keyword>
<dbReference type="EMBL" id="MPUH01000005">
    <property type="protein sequence ID" value="OMJ95954.1"/>
    <property type="molecule type" value="Genomic_DNA"/>
</dbReference>
<keyword evidence="5 7" id="KW-1133">Transmembrane helix</keyword>
<gene>
    <name evidence="10" type="ORF">SteCoe_508</name>
</gene>
<sequence>MKTYLLLTSCLAMFFTLPGYMEYCFTIDGKASRKIWGAYVISGEGDMNVLTRFFNSQRKAKYTSQVNTREGKFEESIDKDETYEMCFKSQDGIEKIISFEFSQDMQIEEQSLAAEDHFQPLDDEIASSSQLLDTVYRNLHFYERRESAHRDLTERTCDYILLSVLIKIVVLCTLSLLQIYVLKNMFSSVKTSV</sequence>
<evidence type="ECO:0000256" key="8">
    <source>
        <dbReference type="SAM" id="SignalP"/>
    </source>
</evidence>
<evidence type="ECO:0000256" key="2">
    <source>
        <dbReference type="ARBA" id="ARBA00007104"/>
    </source>
</evidence>
<dbReference type="InterPro" id="IPR009038">
    <property type="entry name" value="GOLD_dom"/>
</dbReference>
<evidence type="ECO:0000313" key="11">
    <source>
        <dbReference type="Proteomes" id="UP000187209"/>
    </source>
</evidence>
<protein>
    <recommendedName>
        <fullName evidence="9">GOLD domain-containing protein</fullName>
    </recommendedName>
</protein>
<dbReference type="Proteomes" id="UP000187209">
    <property type="component" value="Unassembled WGS sequence"/>
</dbReference>
<evidence type="ECO:0000256" key="7">
    <source>
        <dbReference type="SAM" id="Phobius"/>
    </source>
</evidence>
<dbReference type="PANTHER" id="PTHR22811">
    <property type="entry name" value="TRANSMEMBRANE EMP24 DOMAIN-CONTAINING PROTEIN"/>
    <property type="match status" value="1"/>
</dbReference>
<evidence type="ECO:0000256" key="3">
    <source>
        <dbReference type="ARBA" id="ARBA00022692"/>
    </source>
</evidence>
<dbReference type="SMART" id="SM01190">
    <property type="entry name" value="EMP24_GP25L"/>
    <property type="match status" value="1"/>
</dbReference>
<evidence type="ECO:0000259" key="9">
    <source>
        <dbReference type="SMART" id="SM01190"/>
    </source>
</evidence>
<evidence type="ECO:0000256" key="4">
    <source>
        <dbReference type="ARBA" id="ARBA00022729"/>
    </source>
</evidence>
<accession>A0A1R2D3W5</accession>